<gene>
    <name evidence="1" type="ORF">BLE401_05855</name>
</gene>
<dbReference type="AlphaFoldDB" id="A0A2N9YCR7"/>
<dbReference type="STRING" id="288004.AL038_00220"/>
<proteinExistence type="predicted"/>
<protein>
    <submittedName>
        <fullName evidence="1">Uncharacterized protein</fullName>
    </submittedName>
</protein>
<keyword evidence="2" id="KW-1185">Reference proteome</keyword>
<evidence type="ECO:0000313" key="1">
    <source>
        <dbReference type="EMBL" id="AUI68268.1"/>
    </source>
</evidence>
<accession>A0A2N9YCR7</accession>
<dbReference type="Proteomes" id="UP000234271">
    <property type="component" value="Chromosome"/>
</dbReference>
<dbReference type="EMBL" id="CP018889">
    <property type="protein sequence ID" value="AUI68268.1"/>
    <property type="molecule type" value="Genomic_DNA"/>
</dbReference>
<evidence type="ECO:0000313" key="2">
    <source>
        <dbReference type="Proteomes" id="UP000234271"/>
    </source>
</evidence>
<sequence length="90" mass="10475">MRNDAREQHDMQALLTLIGHCRSSPIFFIKFMIKPLYIDHPTIKAIPEIERIIKDGFPIPYVADSGLKLEQQFALELLNQLEAYLEARLH</sequence>
<dbReference type="OrthoDB" id="9917754at2"/>
<name>A0A2N9YCR7_9GAMM</name>
<reference evidence="2" key="1">
    <citation type="submission" date="2016-12" db="EMBL/GenBank/DDBJ databases">
        <title>Complete Genome Sequence of Beggiatoa leptomitiformis D-401.</title>
        <authorList>
            <person name="Fomenkov A."/>
            <person name="Vincze T."/>
            <person name="Grabovich M."/>
            <person name="Anton B.P."/>
            <person name="Dubinina G."/>
            <person name="Orlova M."/>
            <person name="Belousova E."/>
            <person name="Roberts R.J."/>
        </authorList>
    </citation>
    <scope>NUCLEOTIDE SEQUENCE [LARGE SCALE GENOMIC DNA]</scope>
    <source>
        <strain evidence="2">D-401</strain>
    </source>
</reference>
<dbReference type="KEGG" id="blep:AL038_00220"/>
<organism evidence="1 2">
    <name type="scientific">Beggiatoa leptomitoformis</name>
    <dbReference type="NCBI Taxonomy" id="288004"/>
    <lineage>
        <taxon>Bacteria</taxon>
        <taxon>Pseudomonadati</taxon>
        <taxon>Pseudomonadota</taxon>
        <taxon>Gammaproteobacteria</taxon>
        <taxon>Thiotrichales</taxon>
        <taxon>Thiotrichaceae</taxon>
        <taxon>Beggiatoa</taxon>
    </lineage>
</organism>
<dbReference type="RefSeq" id="WP_062147288.1">
    <property type="nucleotide sequence ID" value="NZ_CP012373.2"/>
</dbReference>